<dbReference type="InterPro" id="IPR036864">
    <property type="entry name" value="Zn2-C6_fun-type_DNA-bd_sf"/>
</dbReference>
<dbReference type="GO" id="GO:0008270">
    <property type="term" value="F:zinc ion binding"/>
    <property type="evidence" value="ECO:0007669"/>
    <property type="project" value="InterPro"/>
</dbReference>
<dbReference type="PANTHER" id="PTHR38791">
    <property type="entry name" value="ZN(II)2CYS6 TRANSCRIPTION FACTOR (EUROFUNG)-RELATED-RELATED"/>
    <property type="match status" value="1"/>
</dbReference>
<evidence type="ECO:0000313" key="4">
    <source>
        <dbReference type="Proteomes" id="UP000813444"/>
    </source>
</evidence>
<dbReference type="Pfam" id="PF00172">
    <property type="entry name" value="Zn_clus"/>
    <property type="match status" value="1"/>
</dbReference>
<dbReference type="CDD" id="cd00067">
    <property type="entry name" value="GAL4"/>
    <property type="match status" value="1"/>
</dbReference>
<dbReference type="PROSITE" id="PS50048">
    <property type="entry name" value="ZN2_CY6_FUNGAL_2"/>
    <property type="match status" value="1"/>
</dbReference>
<dbReference type="Gene3D" id="4.10.240.10">
    <property type="entry name" value="Zn(2)-C6 fungal-type DNA-binding domain"/>
    <property type="match status" value="1"/>
</dbReference>
<dbReference type="OrthoDB" id="4220372at2759"/>
<gene>
    <name evidence="3" type="ORF">B0I35DRAFT_516764</name>
</gene>
<reference evidence="3" key="1">
    <citation type="journal article" date="2021" name="Nat. Commun.">
        <title>Genetic determinants of endophytism in the Arabidopsis root mycobiome.</title>
        <authorList>
            <person name="Mesny F."/>
            <person name="Miyauchi S."/>
            <person name="Thiergart T."/>
            <person name="Pickel B."/>
            <person name="Atanasova L."/>
            <person name="Karlsson M."/>
            <person name="Huettel B."/>
            <person name="Barry K.W."/>
            <person name="Haridas S."/>
            <person name="Chen C."/>
            <person name="Bauer D."/>
            <person name="Andreopoulos W."/>
            <person name="Pangilinan J."/>
            <person name="LaButti K."/>
            <person name="Riley R."/>
            <person name="Lipzen A."/>
            <person name="Clum A."/>
            <person name="Drula E."/>
            <person name="Henrissat B."/>
            <person name="Kohler A."/>
            <person name="Grigoriev I.V."/>
            <person name="Martin F.M."/>
            <person name="Hacquard S."/>
        </authorList>
    </citation>
    <scope>NUCLEOTIDE SEQUENCE</scope>
    <source>
        <strain evidence="3">MPI-CAGE-CH-0235</strain>
    </source>
</reference>
<keyword evidence="1" id="KW-0539">Nucleus</keyword>
<dbReference type="PROSITE" id="PS00463">
    <property type="entry name" value="ZN2_CY6_FUNGAL_1"/>
    <property type="match status" value="1"/>
</dbReference>
<dbReference type="GO" id="GO:0000981">
    <property type="term" value="F:DNA-binding transcription factor activity, RNA polymerase II-specific"/>
    <property type="evidence" value="ECO:0007669"/>
    <property type="project" value="InterPro"/>
</dbReference>
<dbReference type="InterPro" id="IPR001138">
    <property type="entry name" value="Zn2Cys6_DnaBD"/>
</dbReference>
<protein>
    <recommendedName>
        <fullName evidence="2">Zn(2)-C6 fungal-type domain-containing protein</fullName>
    </recommendedName>
</protein>
<dbReference type="Proteomes" id="UP000813444">
    <property type="component" value="Unassembled WGS sequence"/>
</dbReference>
<feature type="domain" description="Zn(2)-C6 fungal-type" evidence="2">
    <location>
        <begin position="7"/>
        <end position="35"/>
    </location>
</feature>
<accession>A0A8K0WKF2</accession>
<dbReference type="Pfam" id="PF11951">
    <property type="entry name" value="Fungal_trans_2"/>
    <property type="match status" value="1"/>
</dbReference>
<evidence type="ECO:0000256" key="1">
    <source>
        <dbReference type="ARBA" id="ARBA00023242"/>
    </source>
</evidence>
<dbReference type="AlphaFoldDB" id="A0A8K0WKF2"/>
<sequence length="514" mass="57132">MPKPSFGCLTCRNRRVKCDERAGGCYNCERYGAACPGYQDRFDVMLRLRLPQPQTSLGLRTHDGWTPQEVLRGQQFLDNACATPNSTWCTLTIDRPLGLDFDDIGLAMYYSSHCIDGSPMWSQEHMQARGNGCLLAAVKVLGKITYLRKCSLLDGPTTVWRDYIGAVQLLNSALASPWESRTDSTLLATMIMSAIESMAAPSRSTDYWEVHTNGAAALLQLRGANQVTSRLGSTLFFQTCSNITTACILAGRKIPGDLYRLRNATQTLLIDPAHPVWKYQGAMFRFTDFVAATRSSLSGLQAQHVQHIITEALSIYTELLAVFRGADVVWQYASVPSTRFHGLVDYEHVYQTVLASQLWNGYRTALILLCTVVARIANCFPRQAGLDEAAQQFLDSAVGIINQVAVETIAAVPPPVPQMRSKASNILGSVHSFSDDELESHTRVFWETRPDTQAVPYMHGCQLQWAVYFAANCEFVIQPARGFLLDVLENAAKMMAIQQWKVSAAKLRQELPRV</sequence>
<name>A0A8K0WKF2_9HYPO</name>
<dbReference type="SUPFAM" id="SSF57701">
    <property type="entry name" value="Zn2/Cys6 DNA-binding domain"/>
    <property type="match status" value="1"/>
</dbReference>
<comment type="caution">
    <text evidence="3">The sequence shown here is derived from an EMBL/GenBank/DDBJ whole genome shotgun (WGS) entry which is preliminary data.</text>
</comment>
<proteinExistence type="predicted"/>
<evidence type="ECO:0000259" key="2">
    <source>
        <dbReference type="PROSITE" id="PS50048"/>
    </source>
</evidence>
<keyword evidence="4" id="KW-1185">Reference proteome</keyword>
<dbReference type="SMART" id="SM00066">
    <property type="entry name" value="GAL4"/>
    <property type="match status" value="1"/>
</dbReference>
<evidence type="ECO:0000313" key="3">
    <source>
        <dbReference type="EMBL" id="KAH7304569.1"/>
    </source>
</evidence>
<dbReference type="EMBL" id="JAGPNK010000022">
    <property type="protein sequence ID" value="KAH7304569.1"/>
    <property type="molecule type" value="Genomic_DNA"/>
</dbReference>
<organism evidence="3 4">
    <name type="scientific">Stachybotrys elegans</name>
    <dbReference type="NCBI Taxonomy" id="80388"/>
    <lineage>
        <taxon>Eukaryota</taxon>
        <taxon>Fungi</taxon>
        <taxon>Dikarya</taxon>
        <taxon>Ascomycota</taxon>
        <taxon>Pezizomycotina</taxon>
        <taxon>Sordariomycetes</taxon>
        <taxon>Hypocreomycetidae</taxon>
        <taxon>Hypocreales</taxon>
        <taxon>Stachybotryaceae</taxon>
        <taxon>Stachybotrys</taxon>
    </lineage>
</organism>
<dbReference type="InterPro" id="IPR053175">
    <property type="entry name" value="DHMBA_Reg_Transcription_Factor"/>
</dbReference>
<dbReference type="InterPro" id="IPR021858">
    <property type="entry name" value="Fun_TF"/>
</dbReference>